<dbReference type="EMBL" id="KN833808">
    <property type="protein sequence ID" value="KIK18276.1"/>
    <property type="molecule type" value="Genomic_DNA"/>
</dbReference>
<organism evidence="2 3">
    <name type="scientific">Pisolithus microcarpus 441</name>
    <dbReference type="NCBI Taxonomy" id="765257"/>
    <lineage>
        <taxon>Eukaryota</taxon>
        <taxon>Fungi</taxon>
        <taxon>Dikarya</taxon>
        <taxon>Basidiomycota</taxon>
        <taxon>Agaricomycotina</taxon>
        <taxon>Agaricomycetes</taxon>
        <taxon>Agaricomycetidae</taxon>
        <taxon>Boletales</taxon>
        <taxon>Sclerodermatineae</taxon>
        <taxon>Pisolithaceae</taxon>
        <taxon>Pisolithus</taxon>
    </lineage>
</organism>
<feature type="compositionally biased region" description="Polar residues" evidence="1">
    <location>
        <begin position="78"/>
        <end position="92"/>
    </location>
</feature>
<dbReference type="Proteomes" id="UP000054018">
    <property type="component" value="Unassembled WGS sequence"/>
</dbReference>
<gene>
    <name evidence="2" type="ORF">PISMIDRAFT_684308</name>
</gene>
<dbReference type="AlphaFoldDB" id="A0A0C9YNF5"/>
<evidence type="ECO:0000313" key="3">
    <source>
        <dbReference type="Proteomes" id="UP000054018"/>
    </source>
</evidence>
<protein>
    <submittedName>
        <fullName evidence="2">Uncharacterized protein</fullName>
    </submittedName>
</protein>
<name>A0A0C9YNF5_9AGAM</name>
<accession>A0A0C9YNF5</accession>
<keyword evidence="3" id="KW-1185">Reference proteome</keyword>
<evidence type="ECO:0000256" key="1">
    <source>
        <dbReference type="SAM" id="MobiDB-lite"/>
    </source>
</evidence>
<evidence type="ECO:0000313" key="2">
    <source>
        <dbReference type="EMBL" id="KIK18276.1"/>
    </source>
</evidence>
<reference evidence="2 3" key="1">
    <citation type="submission" date="2014-04" db="EMBL/GenBank/DDBJ databases">
        <authorList>
            <consortium name="DOE Joint Genome Institute"/>
            <person name="Kuo A."/>
            <person name="Kohler A."/>
            <person name="Costa M.D."/>
            <person name="Nagy L.G."/>
            <person name="Floudas D."/>
            <person name="Copeland A."/>
            <person name="Barry K.W."/>
            <person name="Cichocki N."/>
            <person name="Veneault-Fourrey C."/>
            <person name="LaButti K."/>
            <person name="Lindquist E.A."/>
            <person name="Lipzen A."/>
            <person name="Lundell T."/>
            <person name="Morin E."/>
            <person name="Murat C."/>
            <person name="Sun H."/>
            <person name="Tunlid A."/>
            <person name="Henrissat B."/>
            <person name="Grigoriev I.V."/>
            <person name="Hibbett D.S."/>
            <person name="Martin F."/>
            <person name="Nordberg H.P."/>
            <person name="Cantor M.N."/>
            <person name="Hua S.X."/>
        </authorList>
    </citation>
    <scope>NUCLEOTIDE SEQUENCE [LARGE SCALE GENOMIC DNA]</scope>
    <source>
        <strain evidence="2 3">441</strain>
    </source>
</reference>
<dbReference type="HOGENOM" id="CLU_2210999_0_0_1"/>
<proteinExistence type="predicted"/>
<reference evidence="3" key="2">
    <citation type="submission" date="2015-01" db="EMBL/GenBank/DDBJ databases">
        <title>Evolutionary Origins and Diversification of the Mycorrhizal Mutualists.</title>
        <authorList>
            <consortium name="DOE Joint Genome Institute"/>
            <consortium name="Mycorrhizal Genomics Consortium"/>
            <person name="Kohler A."/>
            <person name="Kuo A."/>
            <person name="Nagy L.G."/>
            <person name="Floudas D."/>
            <person name="Copeland A."/>
            <person name="Barry K.W."/>
            <person name="Cichocki N."/>
            <person name="Veneault-Fourrey C."/>
            <person name="LaButti K."/>
            <person name="Lindquist E.A."/>
            <person name="Lipzen A."/>
            <person name="Lundell T."/>
            <person name="Morin E."/>
            <person name="Murat C."/>
            <person name="Riley R."/>
            <person name="Ohm R."/>
            <person name="Sun H."/>
            <person name="Tunlid A."/>
            <person name="Henrissat B."/>
            <person name="Grigoriev I.V."/>
            <person name="Hibbett D.S."/>
            <person name="Martin F."/>
        </authorList>
    </citation>
    <scope>NUCLEOTIDE SEQUENCE [LARGE SCALE GENOMIC DNA]</scope>
    <source>
        <strain evidence="3">441</strain>
    </source>
</reference>
<feature type="region of interest" description="Disordered" evidence="1">
    <location>
        <begin position="64"/>
        <end position="107"/>
    </location>
</feature>
<sequence length="107" mass="12103">MNICTPRTEISTKLSGGTCSVKLGISPQPLWQSLPDAYHLKAFVELYLVLEKREGWLRTDGDMGYATSWDSRRREEVTNGQRLKQSAQNGRCTRSRRARAQGCEKLG</sequence>